<keyword evidence="3" id="KW-0812">Transmembrane</keyword>
<evidence type="ECO:0000256" key="2">
    <source>
        <dbReference type="ARBA" id="ARBA00005375"/>
    </source>
</evidence>
<reference evidence="4" key="2">
    <citation type="submission" date="2020-06" db="EMBL/GenBank/DDBJ databases">
        <authorList>
            <person name="Ji K."/>
            <person name="Li J."/>
        </authorList>
    </citation>
    <scope>NUCLEOTIDE SEQUENCE</scope>
    <source>
        <strain evidence="4">JKM2019</strain>
        <tissue evidence="4">Whole body</tissue>
    </source>
</reference>
<keyword evidence="6" id="KW-1185">Reference proteome</keyword>
<dbReference type="GO" id="GO:0003993">
    <property type="term" value="F:acid phosphatase activity"/>
    <property type="evidence" value="ECO:0007669"/>
    <property type="project" value="UniProtKB-EC"/>
</dbReference>
<reference evidence="5" key="1">
    <citation type="submission" date="2013-05" db="EMBL/GenBank/DDBJ databases">
        <authorList>
            <person name="Yim A.K.Y."/>
            <person name="Chan T.F."/>
            <person name="Ji K.M."/>
            <person name="Liu X.Y."/>
            <person name="Zhou J.W."/>
            <person name="Li R.Q."/>
            <person name="Yang K.Y."/>
            <person name="Li J."/>
            <person name="Li M."/>
            <person name="Law P.T.W."/>
            <person name="Wu Y.L."/>
            <person name="Cai Z.L."/>
            <person name="Qin H."/>
            <person name="Bao Y."/>
            <person name="Leung R.K.K."/>
            <person name="Ng P.K.S."/>
            <person name="Zou J."/>
            <person name="Zhong X.J."/>
            <person name="Ran P.X."/>
            <person name="Zhong N.S."/>
            <person name="Liu Z.G."/>
            <person name="Tsui S.K.W."/>
        </authorList>
    </citation>
    <scope>NUCLEOTIDE SEQUENCE</scope>
    <source>
        <strain evidence="5">Derf</strain>
        <tissue evidence="5">Whole organism</tissue>
    </source>
</reference>
<dbReference type="Gene3D" id="3.40.50.1240">
    <property type="entry name" value="Phosphoglycerate mutase-like"/>
    <property type="match status" value="1"/>
</dbReference>
<reference evidence="4" key="3">
    <citation type="journal article" date="2021" name="World Allergy Organ. J.">
        <title>Chromosome-level assembly of Dermatophagoides farinae genome and transcriptome reveals two novel allergens Der f 37 and Der f 39.</title>
        <authorList>
            <person name="Chen J."/>
            <person name="Cai Z."/>
            <person name="Fan D."/>
            <person name="Hu J."/>
            <person name="Hou Y."/>
            <person name="He Y."/>
            <person name="Zhang Z."/>
            <person name="Zhao Z."/>
            <person name="Gao P."/>
            <person name="Hu W."/>
            <person name="Sun J."/>
            <person name="Li J."/>
            <person name="Ji K."/>
        </authorList>
    </citation>
    <scope>NUCLEOTIDE SEQUENCE</scope>
    <source>
        <strain evidence="4">JKM2019</strain>
    </source>
</reference>
<sequence length="486" mass="57492">MAYYSRNLLLWLLFIVILTIIIDNNGQLFFVEAQTSSPSPRSWTFDDPTILRHVQIVFRHGDRTPVWVEPPEPYYEQRKYWPQGFGQLTKQGKAKAYRLGQLLRDFYSDYLGMRFSTQEVSIRSSALDRCIETAQLIMAGAYPPNSSLARWDISPYTEPLAKLWQPTPIETFIPADDDTLLRVNKPCPEADETKERLLDSRRNRRLLQRHRQMLDQLEKILSSHLHTIEQVSNVHENMNIMHENAYYWYKWQPESGNRSEELSQWTQESEEEIKRQLRQFEMAKYRSMFDDDFIKQVRAGELLHRIGDIFKSRRSVLEPATDLDRDYRLNLYSTHDTKLVALLQTLNVWNHELVPYLGTLMFELHQSRENSSQYYVQLWYLNETADLLESNYELRPHRLDIPGCDHDEFDADDLMCPLDDFLILIEPFRPPQDWKHSCGVHSELTAMISVNILLLIVNLTMMFFLLMGIMYVCSCINNRSGYERLR</sequence>
<feature type="transmembrane region" description="Helical" evidence="3">
    <location>
        <begin position="452"/>
        <end position="476"/>
    </location>
</feature>
<dbReference type="CDD" id="cd07061">
    <property type="entry name" value="HP_HAP_like"/>
    <property type="match status" value="1"/>
</dbReference>
<dbReference type="AlphaFoldDB" id="A0A922I770"/>
<dbReference type="InterPro" id="IPR000560">
    <property type="entry name" value="His_Pase_clade-2"/>
</dbReference>
<dbReference type="Proteomes" id="UP000790347">
    <property type="component" value="Unassembled WGS sequence"/>
</dbReference>
<dbReference type="PROSITE" id="PS00616">
    <property type="entry name" value="HIS_ACID_PHOSPHAT_1"/>
    <property type="match status" value="1"/>
</dbReference>
<dbReference type="EMBL" id="SDOV01000005">
    <property type="protein sequence ID" value="KAH7641019.1"/>
    <property type="molecule type" value="Genomic_DNA"/>
</dbReference>
<dbReference type="InterPro" id="IPR029033">
    <property type="entry name" value="His_PPase_superfam"/>
</dbReference>
<evidence type="ECO:0000313" key="5">
    <source>
        <dbReference type="EMBL" id="KAH9526672.1"/>
    </source>
</evidence>
<dbReference type="PROSITE" id="PS00778">
    <property type="entry name" value="HIS_ACID_PHOSPHAT_2"/>
    <property type="match status" value="1"/>
</dbReference>
<comment type="caution">
    <text evidence="5">The sequence shown here is derived from an EMBL/GenBank/DDBJ whole genome shotgun (WGS) entry which is preliminary data.</text>
</comment>
<gene>
    <name evidence="5" type="primary">ACP2</name>
    <name evidence="5" type="ORF">DERF_000737</name>
    <name evidence="4" type="ORF">HUG17_8488</name>
</gene>
<dbReference type="Proteomes" id="UP000828236">
    <property type="component" value="Unassembled WGS sequence"/>
</dbReference>
<dbReference type="PANTHER" id="PTHR11567:SF210">
    <property type="entry name" value="ACID PHOSPHATASE 5-RELATED"/>
    <property type="match status" value="1"/>
</dbReference>
<keyword evidence="3" id="KW-0472">Membrane</keyword>
<dbReference type="SUPFAM" id="SSF53254">
    <property type="entry name" value="Phosphoglycerate mutase-like"/>
    <property type="match status" value="1"/>
</dbReference>
<accession>A0A922I770</accession>
<comment type="catalytic activity">
    <reaction evidence="1">
        <text>a phosphate monoester + H2O = an alcohol + phosphate</text>
        <dbReference type="Rhea" id="RHEA:15017"/>
        <dbReference type="ChEBI" id="CHEBI:15377"/>
        <dbReference type="ChEBI" id="CHEBI:30879"/>
        <dbReference type="ChEBI" id="CHEBI:43474"/>
        <dbReference type="ChEBI" id="CHEBI:67140"/>
        <dbReference type="EC" id="3.1.3.2"/>
    </reaction>
</comment>
<keyword evidence="3" id="KW-1133">Transmembrane helix</keyword>
<evidence type="ECO:0000256" key="1">
    <source>
        <dbReference type="ARBA" id="ARBA00000032"/>
    </source>
</evidence>
<reference evidence="5" key="4">
    <citation type="journal article" date="2022" name="Res Sq">
        <title>Comparative Genomics Reveals Insights into the Divergent Evolution of Astigmatic Mites and Household Pest Adaptations.</title>
        <authorList>
            <person name="Xiong Q."/>
            <person name="Wan A.T.-Y."/>
            <person name="Liu X.-Y."/>
            <person name="Fung C.S.-H."/>
            <person name="Xiao X."/>
            <person name="Malainual N."/>
            <person name="Hou J."/>
            <person name="Wang L."/>
            <person name="Wang M."/>
            <person name="Yang K."/>
            <person name="Cui Y."/>
            <person name="Leung E."/>
            <person name="Nong W."/>
            <person name="Shin S.-K."/>
            <person name="Au S."/>
            <person name="Jeong K.Y."/>
            <person name="Chew F.T."/>
            <person name="Hui J."/>
            <person name="Leung T.F."/>
            <person name="Tungtrongchitr A."/>
            <person name="Zhong N."/>
            <person name="Liu Z."/>
            <person name="Tsui S."/>
        </authorList>
    </citation>
    <scope>NUCLEOTIDE SEQUENCE</scope>
    <source>
        <strain evidence="5">Derf</strain>
        <tissue evidence="5">Whole organism</tissue>
    </source>
</reference>
<evidence type="ECO:0000313" key="4">
    <source>
        <dbReference type="EMBL" id="KAH7641019.1"/>
    </source>
</evidence>
<proteinExistence type="inferred from homology"/>
<protein>
    <submittedName>
        <fullName evidence="5">Mitochondrial acyl carrier protein</fullName>
    </submittedName>
</protein>
<dbReference type="PANTHER" id="PTHR11567">
    <property type="entry name" value="ACID PHOSPHATASE-RELATED"/>
    <property type="match status" value="1"/>
</dbReference>
<name>A0A922I770_DERFA</name>
<dbReference type="EMBL" id="ASGP02000001">
    <property type="protein sequence ID" value="KAH9526672.1"/>
    <property type="molecule type" value="Genomic_DNA"/>
</dbReference>
<comment type="similarity">
    <text evidence="2">Belongs to the histidine acid phosphatase family.</text>
</comment>
<organism evidence="5 6">
    <name type="scientific">Dermatophagoides farinae</name>
    <name type="common">American house dust mite</name>
    <dbReference type="NCBI Taxonomy" id="6954"/>
    <lineage>
        <taxon>Eukaryota</taxon>
        <taxon>Metazoa</taxon>
        <taxon>Ecdysozoa</taxon>
        <taxon>Arthropoda</taxon>
        <taxon>Chelicerata</taxon>
        <taxon>Arachnida</taxon>
        <taxon>Acari</taxon>
        <taxon>Acariformes</taxon>
        <taxon>Sarcoptiformes</taxon>
        <taxon>Astigmata</taxon>
        <taxon>Psoroptidia</taxon>
        <taxon>Analgoidea</taxon>
        <taxon>Pyroglyphidae</taxon>
        <taxon>Dermatophagoidinae</taxon>
        <taxon>Dermatophagoides</taxon>
    </lineage>
</organism>
<evidence type="ECO:0000256" key="3">
    <source>
        <dbReference type="SAM" id="Phobius"/>
    </source>
</evidence>
<dbReference type="Pfam" id="PF00328">
    <property type="entry name" value="His_Phos_2"/>
    <property type="match status" value="1"/>
</dbReference>
<dbReference type="InterPro" id="IPR050645">
    <property type="entry name" value="Histidine_acid_phosphatase"/>
</dbReference>
<evidence type="ECO:0000313" key="6">
    <source>
        <dbReference type="Proteomes" id="UP000790347"/>
    </source>
</evidence>
<dbReference type="OrthoDB" id="258392at2759"/>
<dbReference type="InterPro" id="IPR033379">
    <property type="entry name" value="Acid_Pase_AS"/>
</dbReference>